<accession>A0A1I8AVT3</accession>
<dbReference type="WBParaSite" id="L893_g9577.t1">
    <property type="protein sequence ID" value="L893_g9577.t1"/>
    <property type="gene ID" value="L893_g9577"/>
</dbReference>
<dbReference type="AlphaFoldDB" id="A0A1I8AVT3"/>
<name>A0A1I8AVT3_9BILA</name>
<keyword evidence="1" id="KW-1185">Reference proteome</keyword>
<proteinExistence type="predicted"/>
<dbReference type="Proteomes" id="UP000095287">
    <property type="component" value="Unplaced"/>
</dbReference>
<organism evidence="1 2">
    <name type="scientific">Steinernema glaseri</name>
    <dbReference type="NCBI Taxonomy" id="37863"/>
    <lineage>
        <taxon>Eukaryota</taxon>
        <taxon>Metazoa</taxon>
        <taxon>Ecdysozoa</taxon>
        <taxon>Nematoda</taxon>
        <taxon>Chromadorea</taxon>
        <taxon>Rhabditida</taxon>
        <taxon>Tylenchina</taxon>
        <taxon>Panagrolaimomorpha</taxon>
        <taxon>Strongyloidoidea</taxon>
        <taxon>Steinernematidae</taxon>
        <taxon>Steinernema</taxon>
    </lineage>
</organism>
<reference evidence="2" key="1">
    <citation type="submission" date="2016-11" db="UniProtKB">
        <authorList>
            <consortium name="WormBaseParasite"/>
        </authorList>
    </citation>
    <scope>IDENTIFICATION</scope>
</reference>
<protein>
    <submittedName>
        <fullName evidence="2">SCP domain-containing protein</fullName>
    </submittedName>
</protein>
<evidence type="ECO:0000313" key="2">
    <source>
        <dbReference type="WBParaSite" id="L893_g9577.t1"/>
    </source>
</evidence>
<sequence>MVRSSRCRRQSVDFARPVRPEICGPSSSCATTTICGGGGWQRAARNRPHAPRWKVVADAEREPGFAACARERMTVRAERINIIDNAGRERARDHDLSGLGRRPSSGDMAIGEGFAAATTKTILDDSHLAGHVRSATAYIHRGSGGNYDCTVPKQGYAQHSGPAAAPKVADQRCCICLANASLPISFGTDY</sequence>
<evidence type="ECO:0000313" key="1">
    <source>
        <dbReference type="Proteomes" id="UP000095287"/>
    </source>
</evidence>